<dbReference type="FunFam" id="3.30.559.30:FF:000002">
    <property type="entry name" value="Nonribosomal peptide synthase Pes1"/>
    <property type="match status" value="2"/>
</dbReference>
<dbReference type="FunFam" id="1.10.1200.10:FF:000005">
    <property type="entry name" value="Nonribosomal peptide synthetase 1"/>
    <property type="match status" value="1"/>
</dbReference>
<dbReference type="FunFam" id="1.10.1200.10:FF:000026">
    <property type="entry name" value="Nonribosomal peptide synthase Pes1"/>
    <property type="match status" value="1"/>
</dbReference>
<keyword evidence="2" id="KW-0596">Phosphopantetheine</keyword>
<dbReference type="PROSITE" id="PS00012">
    <property type="entry name" value="PHOSPHOPANTETHEINE"/>
    <property type="match status" value="2"/>
</dbReference>
<dbReference type="Gene3D" id="1.10.1200.10">
    <property type="entry name" value="ACP-like"/>
    <property type="match status" value="5"/>
</dbReference>
<dbReference type="InterPro" id="IPR010071">
    <property type="entry name" value="AA_adenyl_dom"/>
</dbReference>
<keyword evidence="6" id="KW-0677">Repeat</keyword>
<dbReference type="InterPro" id="IPR023213">
    <property type="entry name" value="CAT-like_dom_sf"/>
</dbReference>
<dbReference type="NCBIfam" id="NF003417">
    <property type="entry name" value="PRK04813.1"/>
    <property type="match status" value="4"/>
</dbReference>
<comment type="similarity">
    <text evidence="7">Belongs to the NRP synthetase family.</text>
</comment>
<evidence type="ECO:0000256" key="6">
    <source>
        <dbReference type="ARBA" id="ARBA00022737"/>
    </source>
</evidence>
<dbReference type="CDD" id="cd19542">
    <property type="entry name" value="CT_NRPS-like"/>
    <property type="match status" value="3"/>
</dbReference>
<keyword evidence="4" id="KW-0436">Ligase</keyword>
<dbReference type="FunFam" id="3.40.50.980:FF:000001">
    <property type="entry name" value="Non-ribosomal peptide synthetase"/>
    <property type="match status" value="2"/>
</dbReference>
<dbReference type="FunFam" id="3.40.50.12780:FF:000014">
    <property type="entry name" value="Nonribosomal peptide synthetase 1"/>
    <property type="match status" value="3"/>
</dbReference>
<dbReference type="FunFam" id="1.10.1200.10:FF:000024">
    <property type="entry name" value="Nonribosomal peptide synthase Pes1"/>
    <property type="match status" value="1"/>
</dbReference>
<sequence>MAQPVSCCLPKFGTSTHGPRRPASLRIRTSPSQTLQLLAAWDQSELDSLLKATWALLLHRYTGLEDICFGYQPIGVDAGPRDTVTSSDTHNNIPLTFNLTITEDDSVHAILRNTKKQNEAEKCGSSSSSCHSYTLCNTLLMLRNCRSVTKDPRAPLVQPALAIPLPEKCRVRLHVKVLQKDVGIFFEWWNNDMSTEHMKSVADYFEQILSRVLSAEDTAARDLNHFSDRDWSRVCNFNSTIPQAHDRCIHEVIHEQVLARPGSEAVCAWDGSLTYQDLDLLSSQVAYHLQAHGVGPEKCVALCFNKSKWNVVAMLGVLKAGGAFVPLDPTHPTSRLQSLVHAVQAKVMLCSRDRIGELTGVAEMIIPLDQAIIDEISLQAEEIYSLPDVQGHNAAYVIFTSGSTGEPKGTMLEHRAYVSGAAAHAGPHHMFSTSRVLQFAAHTFDASLVEILTTLLQGGCVCIPSEEERLSDIVKVINEMNINHAILTPSFVEFIDSSQVPGLETLILAGEAMSQGQLETWSSALHLINAYGPTESSVAAVVNAKVTPSSDCRDIGLPVGVRCWVVDPSNHDQLVPVGCPGELLLEGPTLARCYLNNPQKTSEAFIHDPAWMRRDGLNDCNRRVYKTGDLVRYNSDCGSLTYIGRKDTQVKFHGQRLELGEIENQLAADPIVKHCLAFLSKSGFSAGKLVAVISLSVHFESQPESNAAPLKLLDTSKKTSIVAEVRERLSAKLPTYMIPSVWLCVEALPLLPSGKLDRKATARWIGDMERDPYAQAISARTLSADKATLPSSATEDKLAAIWSRVLNIPRSQLALDEGFLSLGGDSIAAITCLGYCKKQGMGLTVQEVLHSKSIKELATRVKQIDQFVVYEEKIDEPFDLSPIQKLHFMVRNEGQGHFNQSILTRLNRHIDEHSMRRAIETIINRHSMLRSRLVESDVEGIMRQRITQDVAGSYRWRSHNNSNRSEVDHAISNSQSCINAFVGPVLAIDVFYGNDHSRLLSLVAHHMVVDIVSWRIILEDLEDLLMNPDQPISQNGSLPFQNWCQIQADRCQEATAERTMDLPEVPAPDFAYWGLKSHQTTYGDVDCETFDLDSDITRHILTGCHESLQTEPIDLFLAALLHSFGETFKDRSLPVIYNEGHGREVWDSSIDISRTIGWFTTLYPILLSELPAKDPTETVVRVKDLRRCVPDNGRHDFARRMLVPREDGTCRHYSPMEMSFNYVGQHRDLQRKDGLFQLMDQMAGETGRGGAAADFGEETPRFALFEISAMVVQGQLRFIFSFNRNMQHQNGIRNWVHCCKTLLASLGERLQALPPKPTLSSFPMLTLTYTELDALVSKKLPDAGIHSLDDVEDIYPCSRMQQGILLSRSRDSSLYAVHDTFEISGPGSTPDINRLILAWQKVVAHHAMLRTIFLEGLSSHDLHCQVVLKSFDSRPTYVVCANESEVLPTFDKQQPMSYDNNIPPHRLTICQTASGKLFCRLELNHVAMDGASISIILRDLQLAYQGKLEEPKPKFKEYIRYLREVPQVASLDYWRNYLLDVQPCHFPVLNDGKGSVRQLRTKRLGGVPFKELRTICDMNGLTLPTAFSAAWGLTVRSFCGSDDISFTYLASLRDVPVEGVEYVVGPVINTLTCRMLFAKGTSLKEILAKVQQDNLDNLPHRHISLTEIQQALGLTASLANSGISYRKLPNQNALSSEEIQFSEVGTIHDPAESPVFVNVEATEDDARIDLNYWTDHLSDGQAENVASTFLKSVENIVHHFEDDAHSIDNFSDANRQSLMLWNSEVPKSIDKCMHEIVDECAKSHPHTMAISAWDGNLTYAKLNELSSLLATYLTTLGVGPGTIVPLDLARSSWQVVAILAVMKTGGVCVPVNPARLPQHFETWLVDNEIQVALASPTQMQLLEGAVPYVISVESSLFEYLSDSDAVSSSPIQPCSDAYIVFGAESPKCILIDHRAITTRASAFASGLGLNARTKMLQYAPYTSDMFLQEVFGTFLCGGSICIPSDEDLADLSKAIKTMQANCVSITPSMAMTLRFAEDLGIKVLALWGEHPTKQLLTALPGGIQVHAFYGTPECSSSCIRSSQLDGSCESSIIGSSLGCKSWLVDPSDHDILVPIGCVGELMIEGPSLSHGYYQDAELTQQYFVENPFWRLAYESQPSSDKDKNTDAQKLSYRLFKTGDLARYNSDGTLVYVGKKDRGLHWQRQTAAIYVEEQIASLSSFNAQYVVEEISKRNVDSPRSSLAIFFSDEAVDSKGHHQPIAQLSPELHDSMIRLYKKLSSSLPANSVPRLYFPTSSIPLNSFGKLDRQLLRNAAQNLPEGLLSRFDIKSFDSFWKGQLATLAVSPVFPPPRGSLSQPSTPVTKQATRNMQMVWCDTLRSMTEGTRCAILSAWALTIRGYTSSRDIVFGELLSEVELASTERQDNYTQAATIVPRRFQLNDDWTVTELLSRVKNQLESAKPYQWAGISQIQKLNADTARACDFMNLISITDNRGLEPSLVPMKQHDSNLSGYPLMVDCILGDATLELLISYDDSTLTGTQIERLAAQFFACVGLLNSKASMSKTIGILSRDNMDFCSFRHDVAYWKNYLEDVEACLFPALRARAEENTHAETQIILQNTKHLHDLSERERLSKSSLLQLVWGLVLRCYTGLQDVCFGYHISDASDRSAKPGVANKPDISGTFPCRMLLNGESRVAEILRERLQGLNQMQQHRLPWDEVQQELGCSDIFNTVFTCSEQSSDAVNVAGLADLDPSKYLITVNATLAESSGVIRFGYQRRHFSETDMEGVLDCFNNILGQLLQFPLPDLLVGEVDFVSELSCQKISEWNSALPDRPVLCAHELIQQQALDRATAPAICSWDGNFTYAQLDRLSTLLANQLVGLGVKPDIFVALCFEKSAWAVVAQVAVLKAGGAFASLDPAHPESRLQGMIDDLGAQVILCSETHYERASSICRRAMIVSNSALEQLYHSPFAAPTQEVTADNAAYAIFTSGTTGKPKVTVLEHVGLTLACTELSRAFFISSETRALQFSSYTFDVSILETIIVLAAGGCICIPSEDERMNNLSGAIRKMNVNFMSCTPSIVNTMDPNAVPSLRTITLGGEKMTASHFERWADRCVINAYGPSEATVAFTSSTKYDHAGVRLTDDYGSIGTAICGRTWIVDPQNHNRLVPIGAPGELVLESCTVARGYLNNDEKTKAVFIRDPEWTQREGLQHVLRRKERMYRTGDLVRYNSDGSIAFISRIDTQVKLNGVRIELEEVEQQCNNYLSTDTQVAVEVVTPEAKTISKCLAVFFTIDEHQMKDMANGEFILPMSESVVHMVKKLHGSLSASLPLAMVPKLYFPMRRLPFGSTGKTDRKALRAMVDTFTKERLRPYVIFNVGTEERSDVGTEGTEGVLKTLWEEVLNLAPGSISAEDNFFGMGGDSFSAMKLVVAAASQNISLAVADIYRTPIFKDMAKTCGAGEVQTGVPTVDPFSMLPESLSRDDILEEVSDQCGVPMDRIADIYPCSPVQEGLLTLSIKQPGAYVARPVFQLAEGADLDKFKAAWQKVVNEMDILRTRVVHTESANFVQAVLTDVPILWETATELDDLANDTIDLAKNNGGLLTGYAIVESGHSRSFVWTIHHALYDGWSVSQILQRVEEIYSGASKLSSTLPYKLFINHLVQQEAHSSDEFWKTHLAALSSCPFPQNKPSPDTIRVGNRHYSSLEISHAPSGPNLTVPEMIRAAWALIVSVHTGSGDVCFAETLMGRNIDMPGAMEVAGPLLTTVPIRMAVNNELSIIQYLDNVRQLTTMMLPHQHSGLQRIRKLSSDTALACESQNLLVIQSEQAHSNTSIWEQKDNLTEGEFFTHPIVVECKVGESQVAVTLHHDELVFDSWQAKMLIEQFTFVLSQLLSISNEESRKIGELEVSSSRDKEEIALWNERNLTCIDRCVHHIIEEKASLRPQAQAVCSWDGQLTYQELYQLASSFAAYLKTRGVGPETLVPICMDKSLWAIVTILGVLIAGGGYVPLDPAHPTSRHKEILTEVEARVVLCSPKYQSRYTGSVKAIIPVSKETIKAYCALKTATAKTTNNATPENVAFAIFTSGSTGRAKGIIINHKALASSGMAFGPMVHLDENSRAFQFASLTFDAAVMETLVTLMHGGCVCIPSEDERLNDVAGAIRRMNVSWSFLTPSIASIIEPSSVPSLRDLVCGGEKMSREVITKWAHRVNLMNGYGPTETTIFAVINTDVAANPDPACIGHGIPCTLTWVVDPDDHNKLTPLGAVGELALEGPALAREYLKNPKKTAEAFVDEPEWIKAFPSVLPSPRRIYKTGDLVRYNSDGSIQYISRKDHQVKLHGQRMELGEIEHRLYEDPRVRHAVVLLPTAGPLKQRLVTVLSLNSVTAEKSIISDNACELVDRGGSARAAYQELVAIQKSLETQLPIYMVPQAWALIKQLPMLVSGKLDRKRITAWLENVDDAAYDRIMEDYDNIKRGDVEQDEEKEDDRETSVKLLQEVFSQVLNLPSHKVGLNRSFVSLGGDSITGMAVISRARKHGLTLTLHNVLQSKSIKELSLAAQTSVKTVKREEKPHEYFELSPIQGLFVQTTTNFRDSSRFNQSMTVRVTRRVEPTRMQRAIKAVVEQHSMFRARLFKSRDGKWKQKISDDVDASYRFRHHMVENKDAILPKIAECQRSVDAQHGPIVAADMFQVRNGITILFLVASHLCVDMVSWRIVLQDIQDFLDAGSLSPEKPLSFQAWCNLQLEQSKKPNGRVQLPFSIQPPDLKYWGMEQSQNLYGDVKMEGFTLDAAVTTQILAACNKVLRTEAIEVILSAVIHSFRRTFTDREMPTIYNEGHGREAWDSSIDLSRTVGWFTTMCPLHVGEGSGKSNSSLSTEQFLTAIDLLDTLKRVKDTRRHLSSKSRSYFAESLLQPEGKEGDAFSVPLEILFNYLGQLQQLERDDSLFQHYGEAFNAETFEMTGDMGSKTPRFALFEISALIIKNKLQVSFTYNKHMQKEQRIKGWISECKRVLEHMSRFESFTSEPTLSDCPLLPITYEGLNNMVKRAFPKIGIDSWDQVEEVYPCSPVQEGILLSQLRDPEEYLFHVIFEVHPSKGSKVDTSKLRKAWSMVVSRHPILRSVFIDSNYKGGSFDQVVVKSLDDEVIEFQCPESDALGTLGEIKLRDINAERSMKLAHQMTLCKTTSGRVLFKIEMNHAIIDGGSVDLLLRDLALAYSDQLSAGTGPRFSDYVKYIREQSQGEAVAHWVKYLSGVRPCHLLVSSKKSGSHQLGERMISFKRFSELQRFCEENSVTLANLTLCAWAIVLRNCTGSDDVCFGYPSAGRDSPVPGIQDAVGIFINMLCCRVKFSPGQTLLEIAKKVQDDFVRNVPHQHCSLAQIQHELGMHGETLFNSTLSIQNRSANKGTRNLPLDFEAQKAHDPTEYPVTVNVETTKGKEGVLLRYWSNAVTEAQAKELAEAVNKVFTCFIEEPSKLVSSLNLLNKLPRNRSQHTHREPLILDQLIDSQVLQKLIDDRVNEIISQMLKEGKLAIPLPDQKTRYSNSSVQLKMVEASLQEDPIIDEKDLANSTPSLTDDDRSSSDNDRRLWDLWKSTLGLSSDTIQYRSSFFKLGGDSITAMKMVSAAREEGLQMTVADVFNNPIFEDMLATITPSSSPTSNADTQCANNIEKLLEVDDALPDATPPQDISVLRPMQLDAMSLLDVICPKIGVFKGGIADVLPVTDFQSMSIAATLFGSRWMLNYFFLDGSGPLDLRRLRESFLRVVDAFDILRTVFVCHHGQFFQVVLRKVRPDIFVHETEQSLDEYTNSLQKRDREQDPRQGEQYVQFYVVKNKNSDQHRILIRMSHAQFDGVCLPKIMNAIKLGYEGSTLPPVFSFSNYMRMLPGNITPAHYHHWSTILKGSKMTDIIRRTQPNTFMHIGAFAEQKKTIMIPSTAIGNVTLATVMQSAWAVTLAKLTAQSDVVFGLTVNGRNASVPGIETTVGPCLNILPIRVKFREHWTGLDLFRYLQDQQIANMPYESLGFREIIRNCTDWPDSTYFTTSVFHQNVEYEGQMHLDGNSYRMGGVGVLDNFTDLTLASKSCGQEKLDVSIGYSLKGPIPATFIAKALNMVCETVQSLIANPSVPLASPATIRSLPSQVIRETPRASDTPFLSSNLNSQKMSEIVIHSDILTRSWQQVLPRRTDNPQYQLDASFFDLGGDIMNVAQLVWILGEEGFSVRLEDLLEHHTFLGMMAVMAMHHKPELNARMAATMAEEPAKDMRMTMTKSNSWSSLGKAMTLAKRFTRWGAVAAKK</sequence>
<feature type="domain" description="Carrier" evidence="9">
    <location>
        <begin position="4479"/>
        <end position="4555"/>
    </location>
</feature>
<dbReference type="InterPro" id="IPR020845">
    <property type="entry name" value="AMP-binding_CS"/>
</dbReference>
<keyword evidence="5" id="KW-0808">Transferase</keyword>
<accession>G3YG91</accession>
<dbReference type="FunFam" id="3.30.300.30:FF:000015">
    <property type="entry name" value="Nonribosomal peptide synthase SidD"/>
    <property type="match status" value="3"/>
</dbReference>
<dbReference type="Pfam" id="PF00550">
    <property type="entry name" value="PP-binding"/>
    <property type="match status" value="5"/>
</dbReference>
<dbReference type="InterPro" id="IPR001242">
    <property type="entry name" value="Condensation_dom"/>
</dbReference>
<dbReference type="PANTHER" id="PTHR45398:SF1">
    <property type="entry name" value="ENZYME, PUTATIVE (JCVI)-RELATED"/>
    <property type="match status" value="1"/>
</dbReference>
<gene>
    <name evidence="10" type="ORF">ASPNIDRAFT_52774</name>
</gene>
<organism evidence="10 11">
    <name type="scientific">Aspergillus niger (strain ATCC 1015 / CBS 113.46 / FGSC A1144 / LSHB Ac4 / NCTC 3858a / NRRL 328 / USDA 3528.7)</name>
    <dbReference type="NCBI Taxonomy" id="380704"/>
    <lineage>
        <taxon>Eukaryota</taxon>
        <taxon>Fungi</taxon>
        <taxon>Dikarya</taxon>
        <taxon>Ascomycota</taxon>
        <taxon>Pezizomycotina</taxon>
        <taxon>Eurotiomycetes</taxon>
        <taxon>Eurotiomycetidae</taxon>
        <taxon>Eurotiales</taxon>
        <taxon>Aspergillaceae</taxon>
        <taxon>Aspergillus</taxon>
        <taxon>Aspergillus subgen. Circumdati</taxon>
    </lineage>
</organism>
<feature type="domain" description="Carrier" evidence="9">
    <location>
        <begin position="3381"/>
        <end position="3457"/>
    </location>
</feature>
<feature type="domain" description="Carrier" evidence="9">
    <location>
        <begin position="789"/>
        <end position="865"/>
    </location>
</feature>
<dbReference type="GO" id="GO:0016740">
    <property type="term" value="F:transferase activity"/>
    <property type="evidence" value="ECO:0007669"/>
    <property type="project" value="UniProtKB-KW"/>
</dbReference>
<dbReference type="PANTHER" id="PTHR45398">
    <property type="match status" value="1"/>
</dbReference>
<proteinExistence type="inferred from homology"/>
<dbReference type="FunFam" id="3.30.559.30:FF:000010">
    <property type="entry name" value="Nonribosomal peptide synthase Pes1"/>
    <property type="match status" value="1"/>
</dbReference>
<comment type="pathway">
    <text evidence="1">Secondary metabolite biosynthesis.</text>
</comment>
<dbReference type="PROSITE" id="PS50075">
    <property type="entry name" value="CARRIER"/>
    <property type="match status" value="5"/>
</dbReference>
<evidence type="ECO:0000313" key="10">
    <source>
        <dbReference type="EMBL" id="EHA17890.1"/>
    </source>
</evidence>
<dbReference type="CDD" id="cd19545">
    <property type="entry name" value="FUM14_C_NRPS-like"/>
    <property type="match status" value="1"/>
</dbReference>
<dbReference type="FunFam" id="3.30.559.10:FF:000016">
    <property type="entry name" value="Nonribosomal peptide synthase Pes1"/>
    <property type="match status" value="2"/>
</dbReference>
<dbReference type="EMBL" id="ACJE01000021">
    <property type="protein sequence ID" value="EHA17890.1"/>
    <property type="molecule type" value="Genomic_DNA"/>
</dbReference>
<dbReference type="NCBIfam" id="TIGR01733">
    <property type="entry name" value="AA-adenyl-dom"/>
    <property type="match status" value="3"/>
</dbReference>
<dbReference type="SUPFAM" id="SSF56801">
    <property type="entry name" value="Acetyl-CoA synthetase-like"/>
    <property type="match status" value="4"/>
</dbReference>
<dbReference type="Gene3D" id="3.30.559.30">
    <property type="entry name" value="Nonribosomal peptide synthetase, condensation domain"/>
    <property type="match status" value="9"/>
</dbReference>
<evidence type="ECO:0000256" key="2">
    <source>
        <dbReference type="ARBA" id="ARBA00022450"/>
    </source>
</evidence>
<protein>
    <submittedName>
        <fullName evidence="10">Non-ribosomal peptide synthetase</fullName>
    </submittedName>
</protein>
<dbReference type="InterPro" id="IPR006162">
    <property type="entry name" value="Ppantetheine_attach_site"/>
</dbReference>
<dbReference type="OrthoDB" id="416786at2759"/>
<dbReference type="InterPro" id="IPR000873">
    <property type="entry name" value="AMP-dep_synth/lig_dom"/>
</dbReference>
<dbReference type="FunFam" id="3.30.559.10:FF:000017">
    <property type="entry name" value="Nonribosomal peptide synthase Pes1"/>
    <property type="match status" value="2"/>
</dbReference>
<dbReference type="FunFam" id="3.30.559.30:FF:000003">
    <property type="entry name" value="Nonribosomal peptide synthase SidD"/>
    <property type="match status" value="1"/>
</dbReference>
<feature type="domain" description="Carrier" evidence="9">
    <location>
        <begin position="5569"/>
        <end position="5645"/>
    </location>
</feature>
<dbReference type="Pfam" id="PF00668">
    <property type="entry name" value="Condensation"/>
    <property type="match status" value="7"/>
</dbReference>
<evidence type="ECO:0000256" key="3">
    <source>
        <dbReference type="ARBA" id="ARBA00022553"/>
    </source>
</evidence>
<dbReference type="HOGENOM" id="CLU_000022_60_6_1"/>
<dbReference type="FunFam" id="3.30.559.30:FF:000005">
    <property type="entry name" value="Nonribosomal peptide synthase Pes1"/>
    <property type="match status" value="2"/>
</dbReference>
<dbReference type="Pfam" id="PF00501">
    <property type="entry name" value="AMP-binding"/>
    <property type="match status" value="4"/>
</dbReference>
<dbReference type="FunFam" id="3.30.559.10:FF:000037">
    <property type="entry name" value="Nonribosomal peptide synthase Pes1"/>
    <property type="match status" value="1"/>
</dbReference>
<name>G3YG91_ASPNA</name>
<dbReference type="GO" id="GO:0019748">
    <property type="term" value="P:secondary metabolic process"/>
    <property type="evidence" value="ECO:0007669"/>
    <property type="project" value="UniProtKB-ARBA"/>
</dbReference>
<reference evidence="10 11" key="1">
    <citation type="journal article" date="2011" name="Genome Res.">
        <title>Comparative genomics of citric-acid-producing Aspergillus niger ATCC 1015 versus enzyme-producing CBS 513.88.</title>
        <authorList>
            <person name="Andersen M.R."/>
            <person name="Salazar M.P."/>
            <person name="Schaap P.J."/>
            <person name="van de Vondervoort P.J."/>
            <person name="Culley D."/>
            <person name="Thykaer J."/>
            <person name="Frisvad J.C."/>
            <person name="Nielsen K.F."/>
            <person name="Albang R."/>
            <person name="Albermann K."/>
            <person name="Berka R.M."/>
            <person name="Braus G.H."/>
            <person name="Braus-Stromeyer S.A."/>
            <person name="Corrochano L.M."/>
            <person name="Dai Z."/>
            <person name="van Dijck P.W."/>
            <person name="Hofmann G."/>
            <person name="Lasure L.L."/>
            <person name="Magnuson J.K."/>
            <person name="Menke H."/>
            <person name="Meijer M."/>
            <person name="Meijer S.L."/>
            <person name="Nielsen J.B."/>
            <person name="Nielsen M.L."/>
            <person name="van Ooyen A.J."/>
            <person name="Pel H.J."/>
            <person name="Poulsen L."/>
            <person name="Samson R.A."/>
            <person name="Stam H."/>
            <person name="Tsang A."/>
            <person name="van den Brink J.M."/>
            <person name="Atkins A."/>
            <person name="Aerts A."/>
            <person name="Shapiro H."/>
            <person name="Pangilinan J."/>
            <person name="Salamov A."/>
            <person name="Lou Y."/>
            <person name="Lindquist E."/>
            <person name="Lucas S."/>
            <person name="Grimwood J."/>
            <person name="Grigoriev I.V."/>
            <person name="Kubicek C.P."/>
            <person name="Martinez D."/>
            <person name="van Peij N.N."/>
            <person name="Roubos J.A."/>
            <person name="Nielsen J."/>
            <person name="Baker S.E."/>
        </authorList>
    </citation>
    <scope>NUCLEOTIDE SEQUENCE [LARGE SCALE GENOMIC DNA]</scope>
    <source>
        <strain evidence="11">ATCC 1015 / CBS 113.46 / FGSC A1144 / LSHB Ac4 / NCTC 3858a / NRRL 328 / USDA 3528.7</strain>
    </source>
</reference>
<dbReference type="GO" id="GO:0016874">
    <property type="term" value="F:ligase activity"/>
    <property type="evidence" value="ECO:0007669"/>
    <property type="project" value="UniProtKB-KW"/>
</dbReference>
<dbReference type="Gene3D" id="3.30.559.10">
    <property type="entry name" value="Chloramphenicol acetyltransferase-like domain"/>
    <property type="match status" value="6"/>
</dbReference>
<dbReference type="SUPFAM" id="SSF47336">
    <property type="entry name" value="ACP-like"/>
    <property type="match status" value="5"/>
</dbReference>
<dbReference type="GO" id="GO:1904091">
    <property type="term" value="F:non-ribosomal peptide synthetase activity"/>
    <property type="evidence" value="ECO:0007669"/>
    <property type="project" value="UniProtKB-ARBA"/>
</dbReference>
<evidence type="ECO:0000256" key="8">
    <source>
        <dbReference type="SAM" id="MobiDB-lite"/>
    </source>
</evidence>
<evidence type="ECO:0000256" key="5">
    <source>
        <dbReference type="ARBA" id="ARBA00022679"/>
    </source>
</evidence>
<dbReference type="FunFam" id="3.30.559.10:FF:000031">
    <property type="entry name" value="Nonribosomal peptide synthase Pes1"/>
    <property type="match status" value="1"/>
</dbReference>
<feature type="region of interest" description="Disordered" evidence="8">
    <location>
        <begin position="5551"/>
        <end position="5574"/>
    </location>
</feature>
<dbReference type="InterPro" id="IPR045851">
    <property type="entry name" value="AMP-bd_C_sf"/>
</dbReference>
<evidence type="ECO:0000313" key="11">
    <source>
        <dbReference type="Proteomes" id="UP000009038"/>
    </source>
</evidence>
<dbReference type="InterPro" id="IPR036736">
    <property type="entry name" value="ACP-like_sf"/>
</dbReference>
<comment type="caution">
    <text evidence="10">The sequence shown here is derived from an EMBL/GenBank/DDBJ whole genome shotgun (WGS) entry which is preliminary data.</text>
</comment>
<evidence type="ECO:0000256" key="4">
    <source>
        <dbReference type="ARBA" id="ARBA00022598"/>
    </source>
</evidence>
<dbReference type="CDD" id="cd05918">
    <property type="entry name" value="A_NRPS_SidN3_like"/>
    <property type="match status" value="4"/>
</dbReference>
<dbReference type="PROSITE" id="PS00455">
    <property type="entry name" value="AMP_BINDING"/>
    <property type="match status" value="1"/>
</dbReference>
<dbReference type="InterPro" id="IPR042099">
    <property type="entry name" value="ANL_N_sf"/>
</dbReference>
<dbReference type="Gene3D" id="3.40.50.12780">
    <property type="entry name" value="N-terminal domain of ligase-like"/>
    <property type="match status" value="4"/>
</dbReference>
<evidence type="ECO:0000256" key="1">
    <source>
        <dbReference type="ARBA" id="ARBA00005179"/>
    </source>
</evidence>
<dbReference type="CDD" id="cd19534">
    <property type="entry name" value="E_NRPS"/>
    <property type="match status" value="2"/>
</dbReference>
<evidence type="ECO:0000259" key="9">
    <source>
        <dbReference type="PROSITE" id="PS50075"/>
    </source>
</evidence>
<keyword evidence="3" id="KW-0597">Phosphoprotein</keyword>
<dbReference type="Proteomes" id="UP000009038">
    <property type="component" value="Unassembled WGS sequence"/>
</dbReference>
<evidence type="ECO:0000256" key="7">
    <source>
        <dbReference type="ARBA" id="ARBA00029454"/>
    </source>
</evidence>
<dbReference type="Gene3D" id="3.30.300.30">
    <property type="match status" value="4"/>
</dbReference>
<dbReference type="InterPro" id="IPR009081">
    <property type="entry name" value="PP-bd_ACP"/>
</dbReference>
<feature type="domain" description="Carrier" evidence="9">
    <location>
        <begin position="6153"/>
        <end position="6231"/>
    </location>
</feature>
<dbReference type="SUPFAM" id="SSF52777">
    <property type="entry name" value="CoA-dependent acyltransferases"/>
    <property type="match status" value="15"/>
</dbReference>
<dbReference type="STRING" id="380704.G3YG91"/>